<protein>
    <submittedName>
        <fullName evidence="2">Activated protein kinase C receptor</fullName>
    </submittedName>
</protein>
<evidence type="ECO:0000256" key="1">
    <source>
        <dbReference type="SAM" id="MobiDB-lite"/>
    </source>
</evidence>
<evidence type="ECO:0000313" key="2">
    <source>
        <dbReference type="EMBL" id="DAE26370.1"/>
    </source>
</evidence>
<feature type="region of interest" description="Disordered" evidence="1">
    <location>
        <begin position="70"/>
        <end position="142"/>
    </location>
</feature>
<proteinExistence type="predicted"/>
<feature type="compositionally biased region" description="Pro residues" evidence="1">
    <location>
        <begin position="81"/>
        <end position="99"/>
    </location>
</feature>
<accession>A0A8S5R5G4</accession>
<reference evidence="2" key="1">
    <citation type="journal article" date="2021" name="Proc. Natl. Acad. Sci. U.S.A.">
        <title>A Catalog of Tens of Thousands of Viruses from Human Metagenomes Reveals Hidden Associations with Chronic Diseases.</title>
        <authorList>
            <person name="Tisza M.J."/>
            <person name="Buck C.B."/>
        </authorList>
    </citation>
    <scope>NUCLEOTIDE SEQUENCE</scope>
    <source>
        <strain evidence="2">CtQ6D10</strain>
    </source>
</reference>
<keyword evidence="2" id="KW-0675">Receptor</keyword>
<dbReference type="EMBL" id="BK015816">
    <property type="protein sequence ID" value="DAE26370.1"/>
    <property type="molecule type" value="Genomic_DNA"/>
</dbReference>
<dbReference type="GO" id="GO:0016301">
    <property type="term" value="F:kinase activity"/>
    <property type="evidence" value="ECO:0007669"/>
    <property type="project" value="UniProtKB-KW"/>
</dbReference>
<sequence length="207" mass="20891">MTPCHTTGPVRTAGPTWTPARNAIVKTKQRRMTSMMEVKITVEAPDLATSILKLAEAIASGPDPALLVPDEPLPVSGYPTTPAPAPAPAPVAPVSPAPVNPTQTPAPTMAAPVAAPSPSPMPVTSAPTAGPTSAAPGSTPAPAVPVTSAPAYTLDQISRAGASLVDAGKMEQLLALLGRYGVQAVTQLQPEQYGAFATELRALGAQI</sequence>
<keyword evidence="2" id="KW-0418">Kinase</keyword>
<feature type="compositionally biased region" description="Low complexity" evidence="1">
    <location>
        <begin position="122"/>
        <end position="142"/>
    </location>
</feature>
<name>A0A8S5R5G4_9CAUD</name>
<feature type="compositionally biased region" description="Low complexity" evidence="1">
    <location>
        <begin position="100"/>
        <end position="114"/>
    </location>
</feature>
<keyword evidence="2" id="KW-0808">Transferase</keyword>
<organism evidence="2">
    <name type="scientific">Myoviridae sp. ctQ6D10</name>
    <dbReference type="NCBI Taxonomy" id="2827288"/>
    <lineage>
        <taxon>Viruses</taxon>
        <taxon>Duplodnaviria</taxon>
        <taxon>Heunggongvirae</taxon>
        <taxon>Uroviricota</taxon>
        <taxon>Caudoviricetes</taxon>
    </lineage>
</organism>